<organism evidence="2 3">
    <name type="scientific">Cryptosporangium aurantiacum</name>
    <dbReference type="NCBI Taxonomy" id="134849"/>
    <lineage>
        <taxon>Bacteria</taxon>
        <taxon>Bacillati</taxon>
        <taxon>Actinomycetota</taxon>
        <taxon>Actinomycetes</taxon>
        <taxon>Cryptosporangiales</taxon>
        <taxon>Cryptosporangiaceae</taxon>
        <taxon>Cryptosporangium</taxon>
    </lineage>
</organism>
<protein>
    <recommendedName>
        <fullName evidence="1">VOC domain-containing protein</fullName>
    </recommendedName>
</protein>
<evidence type="ECO:0000259" key="1">
    <source>
        <dbReference type="PROSITE" id="PS51819"/>
    </source>
</evidence>
<dbReference type="Pfam" id="PF00903">
    <property type="entry name" value="Glyoxalase"/>
    <property type="match status" value="1"/>
</dbReference>
<dbReference type="PROSITE" id="PS51819">
    <property type="entry name" value="VOC"/>
    <property type="match status" value="1"/>
</dbReference>
<dbReference type="InterPro" id="IPR004360">
    <property type="entry name" value="Glyas_Fos-R_dOase_dom"/>
</dbReference>
<dbReference type="Gene3D" id="3.10.180.10">
    <property type="entry name" value="2,3-Dihydroxybiphenyl 1,2-Dioxygenase, domain 1"/>
    <property type="match status" value="1"/>
</dbReference>
<dbReference type="AlphaFoldDB" id="A0A1M7REG3"/>
<name>A0A1M7REG3_9ACTN</name>
<dbReference type="SUPFAM" id="SSF54593">
    <property type="entry name" value="Glyoxalase/Bleomycin resistance protein/Dihydroxybiphenyl dioxygenase"/>
    <property type="match status" value="1"/>
</dbReference>
<dbReference type="InterPro" id="IPR037523">
    <property type="entry name" value="VOC_core"/>
</dbReference>
<evidence type="ECO:0000313" key="3">
    <source>
        <dbReference type="Proteomes" id="UP000184440"/>
    </source>
</evidence>
<reference evidence="2 3" key="1">
    <citation type="submission" date="2016-11" db="EMBL/GenBank/DDBJ databases">
        <authorList>
            <person name="Jaros S."/>
            <person name="Januszkiewicz K."/>
            <person name="Wedrychowicz H."/>
        </authorList>
    </citation>
    <scope>NUCLEOTIDE SEQUENCE [LARGE SCALE GENOMIC DNA]</scope>
    <source>
        <strain evidence="2 3">DSM 46144</strain>
    </source>
</reference>
<dbReference type="EMBL" id="FRCS01000010">
    <property type="protein sequence ID" value="SHN44707.1"/>
    <property type="molecule type" value="Genomic_DNA"/>
</dbReference>
<evidence type="ECO:0000313" key="2">
    <source>
        <dbReference type="EMBL" id="SHN44707.1"/>
    </source>
</evidence>
<accession>A0A1M7REG3</accession>
<dbReference type="CDD" id="cd06587">
    <property type="entry name" value="VOC"/>
    <property type="match status" value="1"/>
</dbReference>
<gene>
    <name evidence="2" type="ORF">SAMN05443668_110335</name>
</gene>
<sequence length="105" mass="11278">MTVVDLEAAVGWYAKLFGSDADARPMDGLAEWHLAPTFGVQVWADASRAGHSTMVVDDSDLDEVAVRLSREGISHPGIQEATASRVLVVEDPDGNRIVFTGPLRS</sequence>
<keyword evidence="3" id="KW-1185">Reference proteome</keyword>
<dbReference type="Proteomes" id="UP000184440">
    <property type="component" value="Unassembled WGS sequence"/>
</dbReference>
<dbReference type="InterPro" id="IPR029068">
    <property type="entry name" value="Glyas_Bleomycin-R_OHBP_Dase"/>
</dbReference>
<proteinExistence type="predicted"/>
<feature type="domain" description="VOC" evidence="1">
    <location>
        <begin position="1"/>
        <end position="102"/>
    </location>
</feature>
<dbReference type="STRING" id="134849.SAMN05443668_110335"/>
<dbReference type="RefSeq" id="WP_218617843.1">
    <property type="nucleotide sequence ID" value="NZ_FRCS01000010.1"/>
</dbReference>